<evidence type="ECO:0000259" key="8">
    <source>
        <dbReference type="Pfam" id="PF00931"/>
    </source>
</evidence>
<evidence type="ECO:0000256" key="5">
    <source>
        <dbReference type="ARBA" id="ARBA00022821"/>
    </source>
</evidence>
<keyword evidence="13" id="KW-1185">Reference proteome</keyword>
<sequence length="1110" mass="125006">MGPLLRKLDSLLLAREIRLPKPLKDGIELLNEDLEEIGGILVEHSMADSPSHKASYWMDEVRELSYHIEDCIDCMLPMRSDGDGKPRSVRRHKVGRVKIVGFSKTQKPCTRIARIAELRALVRESIERHERYQLVDGCISSSHRVFTAHGRARPLLHGAAYLVGIDEPKTKLTRWLTGEEGPHLKVAAIVGPEGIGKTALATELYREHRWRFECRAFVRASRKPDMRRLLGGILSQVQRRQLLSESDACTDSTVQSLIDNLREHLQDRRYFIVIDDLWETALWNIVNNIFPVVNNFSRIIITAEIEHVALECCGYQSDYIIRMKPLDSHDSGKVFFNRVFGSEDQCPDQLMELSNKIITKCGGLPLATISIAGLLASQPDNPGLWDHVQKCLCSNLSTNPTLEDMLRQILNLSYHSLPHYLKTCLLYLNMYPEGQTMLKADLLRRWIAEGFISNNEAKDIKEVADSYFHELVNRGMVQPMEINKNGEILSCTVHRIVHDHIVHKSKEDKFITSIDYSQTITGPSAIVRRLSLHFSSTKYASKPAGIMFSRVRSLAFFGLFKCMPCIMEFKLLRVLILEFWGNYNGHMSLNLTPVCRLCQLKYLKISSDIIVELPAQMCGLLYLETLEVNARVSAMPFNIVHFPNLLHLRLPDGASLPDGIGCMRSLRTLQCFDPGNNSIHNLRSLGNLTNLQDLHLSYSTMSSNKSLKKNLIALAFSLSKLGNLRSLTLSSGAAGTAIFFTISNAMYSISLFLQRLELLPPIFIFHRLPKCFSQLHKLCILKVAVSELLTSDIYSLTELPCLTVLSLRVQTAPEGKIIFSEGALPVLRYFRFECGVLCLEFRPGAMPNLHRLKLGFNSEQENYGNVLAGIEYLLNLQHIAARIGADAVVGEFNKRAVESALKKSISKHPRCPNLNVQWVTSTDEQWHHLEKQHPSQEKGSPAVHGVVKTESVEDNDKQPLGKDSEVQSSAQHIGSSTGQDGTIEKEQVEDMNKHADSGHGFFYRPTAKGAYNVHSSMCSELTMMLDKVSYILPLIEGARPGCKAGIQELHNLYNIIEKGKLIIQHCVECSKLYLALTGEAIVSRCERIRDSLRRSLFLIKNMVPPALANQ</sequence>
<dbReference type="InterPro" id="IPR044974">
    <property type="entry name" value="Disease_R_plants"/>
</dbReference>
<dbReference type="EMBL" id="SPHZ02000010">
    <property type="protein sequence ID" value="KAF0896760.1"/>
    <property type="molecule type" value="Genomic_DNA"/>
</dbReference>
<dbReference type="Pfam" id="PF23559">
    <property type="entry name" value="WHD_DRP"/>
    <property type="match status" value="1"/>
</dbReference>
<dbReference type="GO" id="GO:0042742">
    <property type="term" value="P:defense response to bacterium"/>
    <property type="evidence" value="ECO:0007669"/>
    <property type="project" value="UniProtKB-ARBA"/>
</dbReference>
<dbReference type="GO" id="GO:0002758">
    <property type="term" value="P:innate immune response-activating signaling pathway"/>
    <property type="evidence" value="ECO:0007669"/>
    <property type="project" value="UniProtKB-ARBA"/>
</dbReference>
<evidence type="ECO:0000256" key="3">
    <source>
        <dbReference type="ARBA" id="ARBA00022737"/>
    </source>
</evidence>
<comment type="caution">
    <text evidence="12">The sequence shown here is derived from an EMBL/GenBank/DDBJ whole genome shotgun (WGS) entry which is preliminary data.</text>
</comment>
<keyword evidence="2" id="KW-0433">Leucine-rich repeat</keyword>
<dbReference type="PANTHER" id="PTHR23155:SF1198">
    <property type="entry name" value="DISEASE RESISTANCE PROTEIN RGA5"/>
    <property type="match status" value="1"/>
</dbReference>
<evidence type="ECO:0000313" key="12">
    <source>
        <dbReference type="EMBL" id="KAF0896760.1"/>
    </source>
</evidence>
<dbReference type="AlphaFoldDB" id="A0A6G1C9C1"/>
<feature type="non-terminal residue" evidence="12">
    <location>
        <position position="1110"/>
    </location>
</feature>
<dbReference type="InterPro" id="IPR027417">
    <property type="entry name" value="P-loop_NTPase"/>
</dbReference>
<keyword evidence="3" id="KW-0677">Repeat</keyword>
<dbReference type="GO" id="GO:0043531">
    <property type="term" value="F:ADP binding"/>
    <property type="evidence" value="ECO:0007669"/>
    <property type="project" value="InterPro"/>
</dbReference>
<evidence type="ECO:0000256" key="7">
    <source>
        <dbReference type="SAM" id="MobiDB-lite"/>
    </source>
</evidence>
<dbReference type="Gene3D" id="1.10.10.10">
    <property type="entry name" value="Winged helix-like DNA-binding domain superfamily/Winged helix DNA-binding domain"/>
    <property type="match status" value="1"/>
</dbReference>
<dbReference type="InterPro" id="IPR058922">
    <property type="entry name" value="WHD_DRP"/>
</dbReference>
<keyword evidence="4" id="KW-0547">Nucleotide-binding</keyword>
<gene>
    <name evidence="12" type="ORF">E2562_027285</name>
</gene>
<dbReference type="Pfam" id="PF23598">
    <property type="entry name" value="LRR_14"/>
    <property type="match status" value="1"/>
</dbReference>
<dbReference type="GO" id="GO:0009626">
    <property type="term" value="P:plant-type hypersensitive response"/>
    <property type="evidence" value="ECO:0007669"/>
    <property type="project" value="UniProtKB-ARBA"/>
</dbReference>
<dbReference type="PANTHER" id="PTHR23155">
    <property type="entry name" value="DISEASE RESISTANCE PROTEIN RP"/>
    <property type="match status" value="1"/>
</dbReference>
<feature type="domain" description="Disease resistance protein winged helix" evidence="10">
    <location>
        <begin position="430"/>
        <end position="499"/>
    </location>
</feature>
<dbReference type="InterPro" id="IPR055414">
    <property type="entry name" value="LRR_R13L4/SHOC2-like"/>
</dbReference>
<dbReference type="OrthoDB" id="635874at2759"/>
<evidence type="ECO:0000313" key="13">
    <source>
        <dbReference type="Proteomes" id="UP000479710"/>
    </source>
</evidence>
<evidence type="ECO:0008006" key="14">
    <source>
        <dbReference type="Google" id="ProtNLM"/>
    </source>
</evidence>
<dbReference type="InterPro" id="IPR036388">
    <property type="entry name" value="WH-like_DNA-bd_sf"/>
</dbReference>
<feature type="region of interest" description="Disordered" evidence="7">
    <location>
        <begin position="925"/>
        <end position="983"/>
    </location>
</feature>
<feature type="compositionally biased region" description="Polar residues" evidence="7">
    <location>
        <begin position="966"/>
        <end position="980"/>
    </location>
</feature>
<dbReference type="FunFam" id="1.10.10.10:FF:000322">
    <property type="entry name" value="Probable disease resistance protein At1g63360"/>
    <property type="match status" value="1"/>
</dbReference>
<reference evidence="12 13" key="1">
    <citation type="submission" date="2019-11" db="EMBL/GenBank/DDBJ databases">
        <title>Whole genome sequence of Oryza granulata.</title>
        <authorList>
            <person name="Li W."/>
        </authorList>
    </citation>
    <scope>NUCLEOTIDE SEQUENCE [LARGE SCALE GENOMIC DNA]</scope>
    <source>
        <strain evidence="13">cv. Menghai</strain>
        <tissue evidence="12">Leaf</tissue>
    </source>
</reference>
<dbReference type="SUPFAM" id="SSF52058">
    <property type="entry name" value="L domain-like"/>
    <property type="match status" value="1"/>
</dbReference>
<feature type="compositionally biased region" description="Basic and acidic residues" evidence="7">
    <location>
        <begin position="925"/>
        <end position="936"/>
    </location>
</feature>
<dbReference type="Proteomes" id="UP000479710">
    <property type="component" value="Unassembled WGS sequence"/>
</dbReference>
<dbReference type="Gene3D" id="3.40.50.300">
    <property type="entry name" value="P-loop containing nucleotide triphosphate hydrolases"/>
    <property type="match status" value="1"/>
</dbReference>
<dbReference type="Gene3D" id="1.20.5.4130">
    <property type="match status" value="1"/>
</dbReference>
<dbReference type="InterPro" id="IPR041118">
    <property type="entry name" value="Rx_N"/>
</dbReference>
<evidence type="ECO:0000256" key="6">
    <source>
        <dbReference type="ARBA" id="ARBA00023054"/>
    </source>
</evidence>
<evidence type="ECO:0000259" key="10">
    <source>
        <dbReference type="Pfam" id="PF23559"/>
    </source>
</evidence>
<feature type="domain" description="Disease resistance R13L4/SHOC-2-like LRR" evidence="11">
    <location>
        <begin position="551"/>
        <end position="914"/>
    </location>
</feature>
<evidence type="ECO:0000259" key="9">
    <source>
        <dbReference type="Pfam" id="PF18052"/>
    </source>
</evidence>
<comment type="similarity">
    <text evidence="1">Belongs to the disease resistance NB-LRR family.</text>
</comment>
<dbReference type="InterPro" id="IPR002182">
    <property type="entry name" value="NB-ARC"/>
</dbReference>
<dbReference type="Pfam" id="PF18052">
    <property type="entry name" value="Rx_N"/>
    <property type="match status" value="1"/>
</dbReference>
<dbReference type="Gene3D" id="3.80.10.10">
    <property type="entry name" value="Ribonuclease Inhibitor"/>
    <property type="match status" value="1"/>
</dbReference>
<keyword evidence="6" id="KW-0175">Coiled coil</keyword>
<evidence type="ECO:0000256" key="4">
    <source>
        <dbReference type="ARBA" id="ARBA00022741"/>
    </source>
</evidence>
<keyword evidence="5" id="KW-0611">Plant defense</keyword>
<feature type="domain" description="Disease resistance N-terminal" evidence="9">
    <location>
        <begin position="1"/>
        <end position="76"/>
    </location>
</feature>
<dbReference type="SUPFAM" id="SSF52540">
    <property type="entry name" value="P-loop containing nucleoside triphosphate hydrolases"/>
    <property type="match status" value="1"/>
</dbReference>
<dbReference type="PRINTS" id="PR00364">
    <property type="entry name" value="DISEASERSIST"/>
</dbReference>
<accession>A0A6G1C9C1</accession>
<feature type="domain" description="NB-ARC" evidence="8">
    <location>
        <begin position="167"/>
        <end position="343"/>
    </location>
</feature>
<feature type="compositionally biased region" description="Basic and acidic residues" evidence="7">
    <location>
        <begin position="950"/>
        <end position="965"/>
    </location>
</feature>
<name>A0A6G1C9C1_9ORYZ</name>
<evidence type="ECO:0000259" key="11">
    <source>
        <dbReference type="Pfam" id="PF23598"/>
    </source>
</evidence>
<dbReference type="Pfam" id="PF00931">
    <property type="entry name" value="NB-ARC"/>
    <property type="match status" value="1"/>
</dbReference>
<dbReference type="InterPro" id="IPR032675">
    <property type="entry name" value="LRR_dom_sf"/>
</dbReference>
<evidence type="ECO:0000256" key="2">
    <source>
        <dbReference type="ARBA" id="ARBA00022614"/>
    </source>
</evidence>
<organism evidence="12 13">
    <name type="scientific">Oryza meyeriana var. granulata</name>
    <dbReference type="NCBI Taxonomy" id="110450"/>
    <lineage>
        <taxon>Eukaryota</taxon>
        <taxon>Viridiplantae</taxon>
        <taxon>Streptophyta</taxon>
        <taxon>Embryophyta</taxon>
        <taxon>Tracheophyta</taxon>
        <taxon>Spermatophyta</taxon>
        <taxon>Magnoliopsida</taxon>
        <taxon>Liliopsida</taxon>
        <taxon>Poales</taxon>
        <taxon>Poaceae</taxon>
        <taxon>BOP clade</taxon>
        <taxon>Oryzoideae</taxon>
        <taxon>Oryzeae</taxon>
        <taxon>Oryzinae</taxon>
        <taxon>Oryza</taxon>
        <taxon>Oryza meyeriana</taxon>
    </lineage>
</organism>
<proteinExistence type="inferred from homology"/>
<protein>
    <recommendedName>
        <fullName evidence="14">NB-ARC domain-containing protein</fullName>
    </recommendedName>
</protein>
<evidence type="ECO:0000256" key="1">
    <source>
        <dbReference type="ARBA" id="ARBA00008894"/>
    </source>
</evidence>